<evidence type="ECO:0000256" key="1">
    <source>
        <dbReference type="SAM" id="MobiDB-lite"/>
    </source>
</evidence>
<organism evidence="2">
    <name type="scientific">Siphoviridae sp. ctq8D8</name>
    <dbReference type="NCBI Taxonomy" id="2827944"/>
    <lineage>
        <taxon>Viruses</taxon>
        <taxon>Duplodnaviria</taxon>
        <taxon>Heunggongvirae</taxon>
        <taxon>Uroviricota</taxon>
        <taxon>Caudoviricetes</taxon>
    </lineage>
</organism>
<name>A0A8S5SMT5_9CAUD</name>
<accession>A0A8S5SMT5</accession>
<protein>
    <submittedName>
        <fullName evidence="2">Uncharacterized protein</fullName>
    </submittedName>
</protein>
<sequence length="33" mass="3570">MTSTTPVPGGSDCPSRNSRLPLKGLPHPLRRIQ</sequence>
<reference evidence="2" key="1">
    <citation type="journal article" date="2021" name="Proc. Natl. Acad. Sci. U.S.A.">
        <title>A Catalog of Tens of Thousands of Viruses from Human Metagenomes Reveals Hidden Associations with Chronic Diseases.</title>
        <authorList>
            <person name="Tisza M.J."/>
            <person name="Buck C.B."/>
        </authorList>
    </citation>
    <scope>NUCLEOTIDE SEQUENCE</scope>
    <source>
        <strain evidence="2">Ctq8D8</strain>
    </source>
</reference>
<evidence type="ECO:0000313" key="2">
    <source>
        <dbReference type="EMBL" id="DAF52224.1"/>
    </source>
</evidence>
<feature type="region of interest" description="Disordered" evidence="1">
    <location>
        <begin position="1"/>
        <end position="33"/>
    </location>
</feature>
<proteinExistence type="predicted"/>
<dbReference type="EMBL" id="BK032630">
    <property type="protein sequence ID" value="DAF52224.1"/>
    <property type="molecule type" value="Genomic_DNA"/>
</dbReference>